<name>A0A067RA56_ZOONE</name>
<dbReference type="AlphaFoldDB" id="A0A067RA56"/>
<feature type="region of interest" description="Disordered" evidence="2">
    <location>
        <begin position="1"/>
        <end position="23"/>
    </location>
</feature>
<evidence type="ECO:0000313" key="4">
    <source>
        <dbReference type="Proteomes" id="UP000027135"/>
    </source>
</evidence>
<sequence length="423" mass="46209">MCCSGSSSSSSSSSNNSNNSCSSSVGTSVVLAVSAYNICVKRALMALRGLHVVEMAGLAPAPFCGMILADFGATVMRVDKIQGDLEFDCLANGKKSLAVDAKHPKGVEIIRRICKKSDVLIEPFRKGVMEKLGLGPDILLEDNPRLVYARLTGFGQYGKYSNMAGHDINFIAVSGLLSILGRKTEKPTAPVNLLGDFAGGGLLCALGIMMALFERSTSGCGQVVDANMVEGSAYLGSWIFRSQKHPYWGKPRGENILDIGSHFYDTYETKDGKFMAVGALEPQFYSKLLHGLGFSDEEVPQMENFEAHQELFTKRFKEHTQQEWCEIFDGTDACVTPVLSMNDVSRHPHNAERNSFVTYADDDVPVPAAAPRLSRTPPSTKATEPRSQHGQHTVEILIDNDYTVQEIQQLEREGVIAINRSKL</sequence>
<evidence type="ECO:0000313" key="3">
    <source>
        <dbReference type="EMBL" id="KDR20634.1"/>
    </source>
</evidence>
<dbReference type="STRING" id="136037.A0A067RA56"/>
<protein>
    <submittedName>
        <fullName evidence="3">Alpha-methylacyl-CoA racemase</fullName>
    </submittedName>
</protein>
<reference evidence="3 4" key="1">
    <citation type="journal article" date="2014" name="Nat. Commun.">
        <title>Molecular traces of alternative social organization in a termite genome.</title>
        <authorList>
            <person name="Terrapon N."/>
            <person name="Li C."/>
            <person name="Robertson H.M."/>
            <person name="Ji L."/>
            <person name="Meng X."/>
            <person name="Booth W."/>
            <person name="Chen Z."/>
            <person name="Childers C.P."/>
            <person name="Glastad K.M."/>
            <person name="Gokhale K."/>
            <person name="Gowin J."/>
            <person name="Gronenberg W."/>
            <person name="Hermansen R.A."/>
            <person name="Hu H."/>
            <person name="Hunt B.G."/>
            <person name="Huylmans A.K."/>
            <person name="Khalil S.M."/>
            <person name="Mitchell R.D."/>
            <person name="Munoz-Torres M.C."/>
            <person name="Mustard J.A."/>
            <person name="Pan H."/>
            <person name="Reese J.T."/>
            <person name="Scharf M.E."/>
            <person name="Sun F."/>
            <person name="Vogel H."/>
            <person name="Xiao J."/>
            <person name="Yang W."/>
            <person name="Yang Z."/>
            <person name="Yang Z."/>
            <person name="Zhou J."/>
            <person name="Zhu J."/>
            <person name="Brent C.S."/>
            <person name="Elsik C.G."/>
            <person name="Goodisman M.A."/>
            <person name="Liberles D.A."/>
            <person name="Roe R.M."/>
            <person name="Vargo E.L."/>
            <person name="Vilcinskas A."/>
            <person name="Wang J."/>
            <person name="Bornberg-Bauer E."/>
            <person name="Korb J."/>
            <person name="Zhang G."/>
            <person name="Liebig J."/>
        </authorList>
    </citation>
    <scope>NUCLEOTIDE SEQUENCE [LARGE SCALE GENOMIC DNA]</scope>
    <source>
        <tissue evidence="3">Whole organism</tissue>
    </source>
</reference>
<dbReference type="GO" id="GO:0008206">
    <property type="term" value="P:bile acid metabolic process"/>
    <property type="evidence" value="ECO:0007669"/>
    <property type="project" value="TreeGrafter"/>
</dbReference>
<dbReference type="InterPro" id="IPR050509">
    <property type="entry name" value="CoA-transferase_III"/>
</dbReference>
<keyword evidence="4" id="KW-1185">Reference proteome</keyword>
<dbReference type="PANTHER" id="PTHR48228">
    <property type="entry name" value="SUCCINYL-COA--D-CITRAMALATE COA-TRANSFERASE"/>
    <property type="match status" value="1"/>
</dbReference>
<accession>A0A067RA56</accession>
<dbReference type="EMBL" id="KK852595">
    <property type="protein sequence ID" value="KDR20634.1"/>
    <property type="molecule type" value="Genomic_DNA"/>
</dbReference>
<dbReference type="Gene3D" id="3.30.1540.10">
    <property type="entry name" value="formyl-coa transferase, domain 3"/>
    <property type="match status" value="1"/>
</dbReference>
<evidence type="ECO:0000256" key="2">
    <source>
        <dbReference type="SAM" id="MobiDB-lite"/>
    </source>
</evidence>
<dbReference type="InterPro" id="IPR003673">
    <property type="entry name" value="CoA-Trfase_fam_III"/>
</dbReference>
<dbReference type="GO" id="GO:0008111">
    <property type="term" value="F:alpha-methylacyl-CoA racemase activity"/>
    <property type="evidence" value="ECO:0007669"/>
    <property type="project" value="TreeGrafter"/>
</dbReference>
<feature type="region of interest" description="Disordered" evidence="2">
    <location>
        <begin position="367"/>
        <end position="392"/>
    </location>
</feature>
<dbReference type="InParanoid" id="A0A067RA56"/>
<dbReference type="Proteomes" id="UP000027135">
    <property type="component" value="Unassembled WGS sequence"/>
</dbReference>
<dbReference type="GO" id="GO:0005739">
    <property type="term" value="C:mitochondrion"/>
    <property type="evidence" value="ECO:0007669"/>
    <property type="project" value="TreeGrafter"/>
</dbReference>
<dbReference type="FunCoup" id="A0A067RA56">
    <property type="interactions" value="262"/>
</dbReference>
<dbReference type="InterPro" id="IPR044855">
    <property type="entry name" value="CoA-Trfase_III_dom3_sf"/>
</dbReference>
<evidence type="ECO:0000256" key="1">
    <source>
        <dbReference type="ARBA" id="ARBA00008383"/>
    </source>
</evidence>
<organism evidence="3 4">
    <name type="scientific">Zootermopsis nevadensis</name>
    <name type="common">Dampwood termite</name>
    <dbReference type="NCBI Taxonomy" id="136037"/>
    <lineage>
        <taxon>Eukaryota</taxon>
        <taxon>Metazoa</taxon>
        <taxon>Ecdysozoa</taxon>
        <taxon>Arthropoda</taxon>
        <taxon>Hexapoda</taxon>
        <taxon>Insecta</taxon>
        <taxon>Pterygota</taxon>
        <taxon>Neoptera</taxon>
        <taxon>Polyneoptera</taxon>
        <taxon>Dictyoptera</taxon>
        <taxon>Blattodea</taxon>
        <taxon>Blattoidea</taxon>
        <taxon>Termitoidae</taxon>
        <taxon>Termopsidae</taxon>
        <taxon>Zootermopsis</taxon>
    </lineage>
</organism>
<gene>
    <name evidence="3" type="ORF">L798_04400</name>
</gene>
<proteinExistence type="inferred from homology"/>
<dbReference type="SUPFAM" id="SSF89796">
    <property type="entry name" value="CoA-transferase family III (CaiB/BaiF)"/>
    <property type="match status" value="1"/>
</dbReference>
<dbReference type="PANTHER" id="PTHR48228:SF5">
    <property type="entry name" value="ALPHA-METHYLACYL-COA RACEMASE"/>
    <property type="match status" value="1"/>
</dbReference>
<dbReference type="eggNOG" id="KOG3957">
    <property type="taxonomic scope" value="Eukaryota"/>
</dbReference>
<dbReference type="OMA" id="VVIDPFR"/>
<comment type="similarity">
    <text evidence="1">Belongs to the CoA-transferase III family.</text>
</comment>
<dbReference type="Gene3D" id="3.40.50.10540">
    <property type="entry name" value="Crotonobetainyl-coa:carnitine coa-transferase, domain 1"/>
    <property type="match status" value="1"/>
</dbReference>
<dbReference type="InterPro" id="IPR023606">
    <property type="entry name" value="CoA-Trfase_III_dom_1_sf"/>
</dbReference>
<dbReference type="Pfam" id="PF02515">
    <property type="entry name" value="CoA_transf_3"/>
    <property type="match status" value="1"/>
</dbReference>